<feature type="region of interest" description="Disordered" evidence="2">
    <location>
        <begin position="827"/>
        <end position="866"/>
    </location>
</feature>
<gene>
    <name evidence="3" type="ORF">Ctob_011063</name>
</gene>
<keyword evidence="1" id="KW-0175">Coiled coil</keyword>
<keyword evidence="4" id="KW-1185">Reference proteome</keyword>
<dbReference type="Proteomes" id="UP000037460">
    <property type="component" value="Unassembled WGS sequence"/>
</dbReference>
<accession>A0A0M0K6W3</accession>
<reference evidence="4" key="1">
    <citation type="journal article" date="2015" name="PLoS Genet.">
        <title>Genome Sequence and Transcriptome Analyses of Chrysochromulina tobin: Metabolic Tools for Enhanced Algal Fitness in the Prominent Order Prymnesiales (Haptophyceae).</title>
        <authorList>
            <person name="Hovde B.T."/>
            <person name="Deodato C.R."/>
            <person name="Hunsperger H.M."/>
            <person name="Ryken S.A."/>
            <person name="Yost W."/>
            <person name="Jha R.K."/>
            <person name="Patterson J."/>
            <person name="Monnat R.J. Jr."/>
            <person name="Barlow S.B."/>
            <person name="Starkenburg S.R."/>
            <person name="Cattolico R.A."/>
        </authorList>
    </citation>
    <scope>NUCLEOTIDE SEQUENCE</scope>
    <source>
        <strain evidence="4">CCMP291</strain>
    </source>
</reference>
<organism evidence="3 4">
    <name type="scientific">Chrysochromulina tobinii</name>
    <dbReference type="NCBI Taxonomy" id="1460289"/>
    <lineage>
        <taxon>Eukaryota</taxon>
        <taxon>Haptista</taxon>
        <taxon>Haptophyta</taxon>
        <taxon>Prymnesiophyceae</taxon>
        <taxon>Prymnesiales</taxon>
        <taxon>Chrysochromulinaceae</taxon>
        <taxon>Chrysochromulina</taxon>
    </lineage>
</organism>
<evidence type="ECO:0000256" key="1">
    <source>
        <dbReference type="SAM" id="Coils"/>
    </source>
</evidence>
<feature type="region of interest" description="Disordered" evidence="2">
    <location>
        <begin position="1"/>
        <end position="25"/>
    </location>
</feature>
<feature type="coiled-coil region" evidence="1">
    <location>
        <begin position="238"/>
        <end position="272"/>
    </location>
</feature>
<feature type="coiled-coil region" evidence="1">
    <location>
        <begin position="329"/>
        <end position="447"/>
    </location>
</feature>
<dbReference type="EMBL" id="JWZX01001187">
    <property type="protein sequence ID" value="KOO34534.1"/>
    <property type="molecule type" value="Genomic_DNA"/>
</dbReference>
<feature type="coiled-coil region" evidence="1">
    <location>
        <begin position="521"/>
        <end position="600"/>
    </location>
</feature>
<sequence length="881" mass="96117">MTLLDGKASRASGHSTDHTTANDAQAQHSYNSNLAKFAEALDKIVVKVLERSGVSLQTAVQEVQLGAREAAVELSSADAKSARVQLQATVLSYNMKIDQTRKAATVAMNNKAVEMQAQVEAKLRSIKGELGSSGPLQEMQEENEKLREQLLQTGSKLERSEAMLAALREALKKSDEHGREADRNLTSARTELGMAGKVVGAALEKLERTRYEQQPMAQQVGELISRYEELGREAKGAHDELRKQVSTLSRQLQDAEAAAEKQKAKMAESMAEVVAARVREANQYLVKERDDLYERARKAEARLEKELVPLQMEITQLRGELEDLQGTGANKMRQELSTAKAAARQAQEHLVDARSKIDDLARQLAEATEHSRQRVELEVKNALLAAAKAEAERVQAEANARLRQRDVAAMGKTERVQEPEAAERVQELEAAERVQELEAAVDAMRKTCDVMRASERALRDEVDSARAVLAQSVTDADLVAAGYNPKAAPVSINVYIPLLNRKIAEALKEKEREGGRGQRLLQHLQNEAAELAAKLEAADSERAAHAKHARALEQETSQLRGEIERARSYLDEKLGKSEMIRTLSSQIAELVRRLQETESHGQWLESQLQHATQALDEAGFELDRFQGAQKAERARLVQLTIEALGQLRQHLTYSLCGLRTSQQTPNPHEALAWKRASGLVAPRGDLLDVVVRFIPPSKSHGAAAVGSIYPAERTSSASAHRHHRFDQTSFSPRPSLFYDDGAPPPLAPVQVSPAAGTPQLPEHVTPHGTLMHSDAPASPRLLSISRATAQPIRGCHTRGSVSARGSLMGTIGSAGAGAGYSHVLPNAPGSSPVGSPTGIRPVSYEPRPPAGTPEWSRLGPPRTAPDMHFQIVDSRALNGAQ</sequence>
<proteinExistence type="predicted"/>
<evidence type="ECO:0000313" key="3">
    <source>
        <dbReference type="EMBL" id="KOO34534.1"/>
    </source>
</evidence>
<feature type="region of interest" description="Disordered" evidence="2">
    <location>
        <begin position="738"/>
        <end position="764"/>
    </location>
</feature>
<evidence type="ECO:0000256" key="2">
    <source>
        <dbReference type="SAM" id="MobiDB-lite"/>
    </source>
</evidence>
<evidence type="ECO:0000313" key="4">
    <source>
        <dbReference type="Proteomes" id="UP000037460"/>
    </source>
</evidence>
<feature type="coiled-coil region" evidence="1">
    <location>
        <begin position="136"/>
        <end position="177"/>
    </location>
</feature>
<comment type="caution">
    <text evidence="3">The sequence shown here is derived from an EMBL/GenBank/DDBJ whole genome shotgun (WGS) entry which is preliminary data.</text>
</comment>
<name>A0A0M0K6W3_9EUKA</name>
<feature type="compositionally biased region" description="Polar residues" evidence="2">
    <location>
        <begin position="12"/>
        <end position="25"/>
    </location>
</feature>
<protein>
    <submittedName>
        <fullName evidence="3">Uncharacterized protein</fullName>
    </submittedName>
</protein>
<dbReference type="AlphaFoldDB" id="A0A0M0K6W3"/>